<feature type="binding site" evidence="7">
    <location>
        <position position="14"/>
    </location>
    <ligand>
        <name>a divalent metal cation</name>
        <dbReference type="ChEBI" id="CHEBI:60240"/>
    </ligand>
</feature>
<dbReference type="GO" id="GO:0016114">
    <property type="term" value="P:terpenoid biosynthetic process"/>
    <property type="evidence" value="ECO:0007669"/>
    <property type="project" value="InterPro"/>
</dbReference>
<dbReference type="HAMAP" id="MF_00107">
    <property type="entry name" value="IspF"/>
    <property type="match status" value="1"/>
</dbReference>
<dbReference type="EC" id="4.6.1.12" evidence="3 7"/>
<evidence type="ECO:0000256" key="5">
    <source>
        <dbReference type="ARBA" id="ARBA00023229"/>
    </source>
</evidence>
<keyword evidence="4 7" id="KW-0479">Metal-binding</keyword>
<evidence type="ECO:0000313" key="11">
    <source>
        <dbReference type="Proteomes" id="UP000318017"/>
    </source>
</evidence>
<dbReference type="PANTHER" id="PTHR43181:SF1">
    <property type="entry name" value="2-C-METHYL-D-ERYTHRITOL 2,4-CYCLODIPHOSPHATE SYNTHASE, CHLOROPLASTIC"/>
    <property type="match status" value="1"/>
</dbReference>
<feature type="site" description="Transition state stabilizer" evidence="7">
    <location>
        <position position="137"/>
    </location>
</feature>
<evidence type="ECO:0000256" key="2">
    <source>
        <dbReference type="ARBA" id="ARBA00004709"/>
    </source>
</evidence>
<keyword evidence="5 7" id="KW-0414">Isoprene biosynthesis</keyword>
<feature type="binding site" evidence="7">
    <location>
        <position position="46"/>
    </location>
    <ligand>
        <name>a divalent metal cation</name>
        <dbReference type="ChEBI" id="CHEBI:60240"/>
    </ligand>
</feature>
<dbReference type="PANTHER" id="PTHR43181">
    <property type="entry name" value="2-C-METHYL-D-ERYTHRITOL 2,4-CYCLODIPHOSPHATE SYNTHASE, CHLOROPLASTIC"/>
    <property type="match status" value="1"/>
</dbReference>
<comment type="pathway">
    <text evidence="2 7">Isoprenoid biosynthesis; isopentenyl diphosphate biosynthesis via DXP pathway; isopentenyl diphosphate from 1-deoxy-D-xylulose 5-phosphate: step 4/6.</text>
</comment>
<comment type="similarity">
    <text evidence="7 8">Belongs to the IspF family.</text>
</comment>
<dbReference type="Proteomes" id="UP000318017">
    <property type="component" value="Chromosome"/>
</dbReference>
<evidence type="ECO:0000256" key="1">
    <source>
        <dbReference type="ARBA" id="ARBA00000200"/>
    </source>
</evidence>
<evidence type="ECO:0000313" key="10">
    <source>
        <dbReference type="EMBL" id="QDV27726.1"/>
    </source>
</evidence>
<dbReference type="AlphaFoldDB" id="A0A518GGK6"/>
<feature type="binding site" evidence="7">
    <location>
        <begin position="60"/>
        <end position="62"/>
    </location>
    <ligand>
        <name>4-CDP-2-C-methyl-D-erythritol 2-phosphate</name>
        <dbReference type="ChEBI" id="CHEBI:57919"/>
    </ligand>
</feature>
<dbReference type="Pfam" id="PF02542">
    <property type="entry name" value="YgbB"/>
    <property type="match status" value="1"/>
</dbReference>
<evidence type="ECO:0000256" key="6">
    <source>
        <dbReference type="ARBA" id="ARBA00023239"/>
    </source>
</evidence>
<evidence type="ECO:0000259" key="9">
    <source>
        <dbReference type="Pfam" id="PF02542"/>
    </source>
</evidence>
<reference evidence="10 11" key="1">
    <citation type="submission" date="2019-02" db="EMBL/GenBank/DDBJ databases">
        <title>Deep-cultivation of Planctomycetes and their phenomic and genomic characterization uncovers novel biology.</title>
        <authorList>
            <person name="Wiegand S."/>
            <person name="Jogler M."/>
            <person name="Boedeker C."/>
            <person name="Pinto D."/>
            <person name="Vollmers J."/>
            <person name="Rivas-Marin E."/>
            <person name="Kohn T."/>
            <person name="Peeters S.H."/>
            <person name="Heuer A."/>
            <person name="Rast P."/>
            <person name="Oberbeckmann S."/>
            <person name="Bunk B."/>
            <person name="Jeske O."/>
            <person name="Meyerdierks A."/>
            <person name="Storesund J.E."/>
            <person name="Kallscheuer N."/>
            <person name="Luecker S."/>
            <person name="Lage O.M."/>
            <person name="Pohl T."/>
            <person name="Merkel B.J."/>
            <person name="Hornburger P."/>
            <person name="Mueller R.-W."/>
            <person name="Bruemmer F."/>
            <person name="Labrenz M."/>
            <person name="Spormann A.M."/>
            <person name="Op den Camp H."/>
            <person name="Overmann J."/>
            <person name="Amann R."/>
            <person name="Jetten M.S.M."/>
            <person name="Mascher T."/>
            <person name="Medema M.H."/>
            <person name="Devos D.P."/>
            <person name="Kaster A.-K."/>
            <person name="Ovreas L."/>
            <person name="Rohde M."/>
            <person name="Galperin M.Y."/>
            <person name="Jogler C."/>
        </authorList>
    </citation>
    <scope>NUCLEOTIDE SEQUENCE [LARGE SCALE GENOMIC DNA]</scope>
    <source>
        <strain evidence="10 11">Q31a</strain>
    </source>
</reference>
<dbReference type="PROSITE" id="PS01350">
    <property type="entry name" value="ISPF"/>
    <property type="match status" value="1"/>
</dbReference>
<comment type="catalytic activity">
    <reaction evidence="1 7 8">
        <text>4-CDP-2-C-methyl-D-erythritol 2-phosphate = 2-C-methyl-D-erythritol 2,4-cyclic diphosphate + CMP</text>
        <dbReference type="Rhea" id="RHEA:23864"/>
        <dbReference type="ChEBI" id="CHEBI:57919"/>
        <dbReference type="ChEBI" id="CHEBI:58483"/>
        <dbReference type="ChEBI" id="CHEBI:60377"/>
        <dbReference type="EC" id="4.6.1.12"/>
    </reaction>
</comment>
<dbReference type="GO" id="GO:0046872">
    <property type="term" value="F:metal ion binding"/>
    <property type="evidence" value="ECO:0007669"/>
    <property type="project" value="UniProtKB-KW"/>
</dbReference>
<dbReference type="GO" id="GO:0008685">
    <property type="term" value="F:2-C-methyl-D-erythritol 2,4-cyclodiphosphate synthase activity"/>
    <property type="evidence" value="ECO:0007669"/>
    <property type="project" value="UniProtKB-UniRule"/>
</dbReference>
<feature type="binding site" evidence="7">
    <location>
        <position position="12"/>
    </location>
    <ligand>
        <name>a divalent metal cation</name>
        <dbReference type="ChEBI" id="CHEBI:60240"/>
    </ligand>
</feature>
<dbReference type="InterPro" id="IPR036571">
    <property type="entry name" value="MECDP_synthase_sf"/>
</dbReference>
<comment type="caution">
    <text evidence="7">Lacks conserved residue(s) required for the propagation of feature annotation.</text>
</comment>
<dbReference type="GO" id="GO:0019288">
    <property type="term" value="P:isopentenyl diphosphate biosynthetic process, methylerythritol 4-phosphate pathway"/>
    <property type="evidence" value="ECO:0007669"/>
    <property type="project" value="UniProtKB-UniRule"/>
</dbReference>
<dbReference type="EMBL" id="CP036298">
    <property type="protein sequence ID" value="QDV27726.1"/>
    <property type="molecule type" value="Genomic_DNA"/>
</dbReference>
<proteinExistence type="inferred from homology"/>
<name>A0A518GGK6_9BACT</name>
<feature type="binding site" evidence="7">
    <location>
        <begin position="38"/>
        <end position="39"/>
    </location>
    <ligand>
        <name>4-CDP-2-C-methyl-D-erythritol 2-phosphate</name>
        <dbReference type="ChEBI" id="CHEBI:57919"/>
    </ligand>
</feature>
<keyword evidence="11" id="KW-1185">Reference proteome</keyword>
<evidence type="ECO:0000256" key="8">
    <source>
        <dbReference type="RuleBase" id="RU004395"/>
    </source>
</evidence>
<feature type="site" description="Transition state stabilizer" evidence="7">
    <location>
        <position position="38"/>
    </location>
</feature>
<dbReference type="UniPathway" id="UPA00056">
    <property type="reaction ID" value="UER00095"/>
</dbReference>
<evidence type="ECO:0000256" key="3">
    <source>
        <dbReference type="ARBA" id="ARBA00012579"/>
    </source>
</evidence>
<dbReference type="Gene3D" id="3.30.1330.50">
    <property type="entry name" value="2-C-methyl-D-erythritol 2,4-cyclodiphosphate synthase"/>
    <property type="match status" value="1"/>
</dbReference>
<protein>
    <recommendedName>
        <fullName evidence="3 7">2-C-methyl-D-erythritol 2,4-cyclodiphosphate synthase</fullName>
        <shortName evidence="7">MECDP-synthase</shortName>
        <shortName evidence="7">MECPP-synthase</shortName>
        <shortName evidence="7">MECPS</shortName>
        <ecNumber evidence="3 7">4.6.1.12</ecNumber>
    </recommendedName>
</protein>
<evidence type="ECO:0000256" key="7">
    <source>
        <dbReference type="HAMAP-Rule" id="MF_00107"/>
    </source>
</evidence>
<dbReference type="NCBIfam" id="TIGR00151">
    <property type="entry name" value="ispF"/>
    <property type="match status" value="1"/>
</dbReference>
<dbReference type="CDD" id="cd00554">
    <property type="entry name" value="MECDP_synthase"/>
    <property type="match status" value="1"/>
</dbReference>
<comment type="cofactor">
    <cofactor evidence="7">
        <name>a divalent metal cation</name>
        <dbReference type="ChEBI" id="CHEBI:60240"/>
    </cofactor>
    <text evidence="7">Binds 1 divalent metal cation per subunit.</text>
</comment>
<evidence type="ECO:0000256" key="4">
    <source>
        <dbReference type="ARBA" id="ARBA00022723"/>
    </source>
</evidence>
<feature type="binding site" evidence="7">
    <location>
        <begin position="65"/>
        <end position="69"/>
    </location>
    <ligand>
        <name>4-CDP-2-C-methyl-D-erythritol 2-phosphate</name>
        <dbReference type="ChEBI" id="CHEBI:57919"/>
    </ligand>
</feature>
<comment type="subunit">
    <text evidence="7">Homotrimer.</text>
</comment>
<dbReference type="SUPFAM" id="SSF69765">
    <property type="entry name" value="IpsF-like"/>
    <property type="match status" value="1"/>
</dbReference>
<accession>A0A518GGK6</accession>
<dbReference type="InterPro" id="IPR020555">
    <property type="entry name" value="MECDP_synthase_CS"/>
</dbReference>
<dbReference type="RefSeq" id="WP_145085546.1">
    <property type="nucleotide sequence ID" value="NZ_CP036298.1"/>
</dbReference>
<keyword evidence="6 7" id="KW-0456">Lyase</keyword>
<dbReference type="OrthoDB" id="9804336at2"/>
<feature type="binding site" evidence="7">
    <location>
        <begin position="12"/>
        <end position="14"/>
    </location>
    <ligand>
        <name>4-CDP-2-C-methyl-D-erythritol 2-phosphate</name>
        <dbReference type="ChEBI" id="CHEBI:57919"/>
    </ligand>
</feature>
<organism evidence="10 11">
    <name type="scientific">Aureliella helgolandensis</name>
    <dbReference type="NCBI Taxonomy" id="2527968"/>
    <lineage>
        <taxon>Bacteria</taxon>
        <taxon>Pseudomonadati</taxon>
        <taxon>Planctomycetota</taxon>
        <taxon>Planctomycetia</taxon>
        <taxon>Pirellulales</taxon>
        <taxon>Pirellulaceae</taxon>
        <taxon>Aureliella</taxon>
    </lineage>
</organism>
<comment type="function">
    <text evidence="7">Involved in the biosynthesis of isopentenyl diphosphate (IPP) and dimethylallyl diphosphate (DMAPP), two major building blocks of isoprenoid compounds. Catalyzes the conversion of 4-diphosphocytidyl-2-C-methyl-D-erythritol 2-phosphate (CDP-ME2P) to 2-C-methyl-D-erythritol 2,4-cyclodiphosphate (ME-CPP) with a corresponding release of cytidine 5-monophosphate (CMP).</text>
</comment>
<dbReference type="KEGG" id="ahel:Q31a_61190"/>
<dbReference type="InterPro" id="IPR003526">
    <property type="entry name" value="MECDP_synthase"/>
</dbReference>
<feature type="domain" description="2-C-methyl-D-erythritol 2,4-cyclodiphosphate synthase" evidence="9">
    <location>
        <begin position="5"/>
        <end position="158"/>
    </location>
</feature>
<gene>
    <name evidence="7 10" type="primary">ispF</name>
    <name evidence="10" type="ORF">Q31a_61190</name>
</gene>
<sequence>MNFDIRIGLGHDTHRLEAGGPLRLGGVDIDFAGHLVGHSDADVLLHAITDSLLGAANLGDIGEMFPDTDPALRGKDSGEMLAAAYARVQAEGWELCNLDCVVLAERPKLLPHREAICQRIAELLGVSPAAIAVKGKTGERSGEIGQGKIMQAICNCLIQRR</sequence>